<keyword evidence="3 7" id="KW-0812">Transmembrane</keyword>
<keyword evidence="2" id="KW-0813">Transport</keyword>
<gene>
    <name evidence="8" type="ORF">GLX27_002185</name>
</gene>
<dbReference type="SUPFAM" id="SSF103473">
    <property type="entry name" value="MFS general substrate transporter"/>
    <property type="match status" value="1"/>
</dbReference>
<dbReference type="InterPro" id="IPR011701">
    <property type="entry name" value="MFS"/>
</dbReference>
<dbReference type="InterPro" id="IPR001958">
    <property type="entry name" value="Tet-R_TetA/multi-R_MdtG-like"/>
</dbReference>
<dbReference type="Pfam" id="PF07690">
    <property type="entry name" value="MFS_1"/>
    <property type="match status" value="1"/>
</dbReference>
<protein>
    <recommendedName>
        <fullName evidence="10">Major facilitator superfamily (MFS) profile domain-containing protein</fullName>
    </recommendedName>
</protein>
<dbReference type="InterPro" id="IPR036259">
    <property type="entry name" value="MFS_trans_sf"/>
</dbReference>
<feature type="transmembrane region" description="Helical" evidence="7">
    <location>
        <begin position="134"/>
        <end position="161"/>
    </location>
</feature>
<accession>A0ABY8EPX3</accession>
<feature type="region of interest" description="Disordered" evidence="6">
    <location>
        <begin position="1"/>
        <end position="79"/>
    </location>
</feature>
<feature type="region of interest" description="Disordered" evidence="6">
    <location>
        <begin position="338"/>
        <end position="427"/>
    </location>
</feature>
<name>A0ABY8EPX3_MALFU</name>
<keyword evidence="5 7" id="KW-0472">Membrane</keyword>
<dbReference type="EMBL" id="CP046235">
    <property type="protein sequence ID" value="WFD47533.1"/>
    <property type="molecule type" value="Genomic_DNA"/>
</dbReference>
<feature type="transmembrane region" description="Helical" evidence="7">
    <location>
        <begin position="306"/>
        <end position="329"/>
    </location>
</feature>
<evidence type="ECO:0000256" key="2">
    <source>
        <dbReference type="ARBA" id="ARBA00022448"/>
    </source>
</evidence>
<evidence type="ECO:0000256" key="3">
    <source>
        <dbReference type="ARBA" id="ARBA00022692"/>
    </source>
</evidence>
<evidence type="ECO:0008006" key="10">
    <source>
        <dbReference type="Google" id="ProtNLM"/>
    </source>
</evidence>
<evidence type="ECO:0000256" key="1">
    <source>
        <dbReference type="ARBA" id="ARBA00004141"/>
    </source>
</evidence>
<reference evidence="8 9" key="1">
    <citation type="journal article" date="2020" name="Elife">
        <title>Loss of centromere function drives karyotype evolution in closely related Malassezia species.</title>
        <authorList>
            <person name="Sankaranarayanan S.R."/>
            <person name="Ianiri G."/>
            <person name="Coelho M.A."/>
            <person name="Reza M.H."/>
            <person name="Thimmappa B.C."/>
            <person name="Ganguly P."/>
            <person name="Vadnala R.N."/>
            <person name="Sun S."/>
            <person name="Siddharthan R."/>
            <person name="Tellgren-Roth C."/>
            <person name="Dawson T.L."/>
            <person name="Heitman J."/>
            <person name="Sanyal K."/>
        </authorList>
    </citation>
    <scope>NUCLEOTIDE SEQUENCE [LARGE SCALE GENOMIC DNA]</scope>
    <source>
        <strain evidence="8">CBS14141</strain>
    </source>
</reference>
<feature type="transmembrane region" description="Helical" evidence="7">
    <location>
        <begin position="264"/>
        <end position="286"/>
    </location>
</feature>
<feature type="region of interest" description="Disordered" evidence="6">
    <location>
        <begin position="440"/>
        <end position="472"/>
    </location>
</feature>
<sequence length="472" mass="50674">MPAGRDAASPAHGAAEGNDPAASPNVFSLPHHLMERSASRSSMPASPDEVPMQSPGRERAASVSFKRRTPRDPLGTVRNWLHGSQDRASVLENPHLRHLREATEGWEHPARYTNASHVTVPTMLATPESTPIPLLPYTVLCLLIFGEFCSAGVAGPFLFFMLDDFRVGDESQVGFWAGILAAVFFFAQFLASLLWASAAEKHGRRLVLQVSLVGSTVSLAAFGLSPNLASALLFRLAQGFFNGAVGVAKGAVRDLTDETNESRAYAQMGFCWGMGGIIGPILGGLLEHPAQKYPWLFGSSEFLHRYPYALPCIVAASFTAIGALLSLFLEPNTGPKVVQLPDDDDEEARSALEDEGWRSPSITTPNEDDEENEEMSAYSLPHSTARGRRAAPHGALGRNPSNTGSVYGASPSLRGVSNDPRGARRRVTLRPRCAALGARRASARGVPCPSSRRASRTMSSCPSRCAANPTCR</sequence>
<evidence type="ECO:0000256" key="4">
    <source>
        <dbReference type="ARBA" id="ARBA00022989"/>
    </source>
</evidence>
<dbReference type="Proteomes" id="UP000818624">
    <property type="component" value="Chromosome 2"/>
</dbReference>
<evidence type="ECO:0000256" key="6">
    <source>
        <dbReference type="SAM" id="MobiDB-lite"/>
    </source>
</evidence>
<dbReference type="PRINTS" id="PR01035">
    <property type="entry name" value="TCRTETA"/>
</dbReference>
<dbReference type="Gene3D" id="1.20.1250.20">
    <property type="entry name" value="MFS general substrate transporter like domains"/>
    <property type="match status" value="1"/>
</dbReference>
<feature type="transmembrane region" description="Helical" evidence="7">
    <location>
        <begin position="206"/>
        <end position="226"/>
    </location>
</feature>
<comment type="subcellular location">
    <subcellularLocation>
        <location evidence="1">Membrane</location>
        <topology evidence="1">Multi-pass membrane protein</topology>
    </subcellularLocation>
</comment>
<proteinExistence type="predicted"/>
<evidence type="ECO:0000256" key="5">
    <source>
        <dbReference type="ARBA" id="ARBA00023136"/>
    </source>
</evidence>
<evidence type="ECO:0000313" key="9">
    <source>
        <dbReference type="Proteomes" id="UP000818624"/>
    </source>
</evidence>
<feature type="compositionally biased region" description="Basic and acidic residues" evidence="6">
    <location>
        <begin position="348"/>
        <end position="357"/>
    </location>
</feature>
<evidence type="ECO:0000313" key="8">
    <source>
        <dbReference type="EMBL" id="WFD47533.1"/>
    </source>
</evidence>
<keyword evidence="4 7" id="KW-1133">Transmembrane helix</keyword>
<dbReference type="PANTHER" id="PTHR23504">
    <property type="entry name" value="MAJOR FACILITATOR SUPERFAMILY DOMAIN-CONTAINING PROTEIN 10"/>
    <property type="match status" value="1"/>
</dbReference>
<keyword evidence="9" id="KW-1185">Reference proteome</keyword>
<evidence type="ECO:0000256" key="7">
    <source>
        <dbReference type="SAM" id="Phobius"/>
    </source>
</evidence>
<dbReference type="PANTHER" id="PTHR23504:SF17">
    <property type="entry name" value="MAJOR FACILITATOR SUPERFAMILY (MFS) PROFILE DOMAIN-CONTAINING PROTEIN"/>
    <property type="match status" value="1"/>
</dbReference>
<organism evidence="8 9">
    <name type="scientific">Malassezia furfur</name>
    <name type="common">Pityriasis versicolor infection agent</name>
    <name type="synonym">Pityrosporum furfur</name>
    <dbReference type="NCBI Taxonomy" id="55194"/>
    <lineage>
        <taxon>Eukaryota</taxon>
        <taxon>Fungi</taxon>
        <taxon>Dikarya</taxon>
        <taxon>Basidiomycota</taxon>
        <taxon>Ustilaginomycotina</taxon>
        <taxon>Malasseziomycetes</taxon>
        <taxon>Malasseziales</taxon>
        <taxon>Malasseziaceae</taxon>
        <taxon>Malassezia</taxon>
    </lineage>
</organism>
<feature type="transmembrane region" description="Helical" evidence="7">
    <location>
        <begin position="173"/>
        <end position="194"/>
    </location>
</feature>